<reference evidence="1" key="1">
    <citation type="journal article" date="2019" name="Environ. Microbiol.">
        <title>Fungal ecological strategies reflected in gene transcription - a case study of two litter decomposers.</title>
        <authorList>
            <person name="Barbi F."/>
            <person name="Kohler A."/>
            <person name="Barry K."/>
            <person name="Baskaran P."/>
            <person name="Daum C."/>
            <person name="Fauchery L."/>
            <person name="Ihrmark K."/>
            <person name="Kuo A."/>
            <person name="LaButti K."/>
            <person name="Lipzen A."/>
            <person name="Morin E."/>
            <person name="Grigoriev I.V."/>
            <person name="Henrissat B."/>
            <person name="Lindahl B."/>
            <person name="Martin F."/>
        </authorList>
    </citation>
    <scope>NUCLEOTIDE SEQUENCE</scope>
    <source>
        <strain evidence="1">JB14</strain>
    </source>
</reference>
<proteinExistence type="predicted"/>
<accession>A0A6A4HM32</accession>
<organism evidence="1 2">
    <name type="scientific">Gymnopus androsaceus JB14</name>
    <dbReference type="NCBI Taxonomy" id="1447944"/>
    <lineage>
        <taxon>Eukaryota</taxon>
        <taxon>Fungi</taxon>
        <taxon>Dikarya</taxon>
        <taxon>Basidiomycota</taxon>
        <taxon>Agaricomycotina</taxon>
        <taxon>Agaricomycetes</taxon>
        <taxon>Agaricomycetidae</taxon>
        <taxon>Agaricales</taxon>
        <taxon>Marasmiineae</taxon>
        <taxon>Omphalotaceae</taxon>
        <taxon>Gymnopus</taxon>
    </lineage>
</organism>
<dbReference type="InterPro" id="IPR024079">
    <property type="entry name" value="MetalloPept_cat_dom_sf"/>
</dbReference>
<dbReference type="Gene3D" id="3.40.390.10">
    <property type="entry name" value="Collagenase (Catalytic Domain)"/>
    <property type="match status" value="1"/>
</dbReference>
<keyword evidence="2" id="KW-1185">Reference proteome</keyword>
<dbReference type="AlphaFoldDB" id="A0A6A4HM32"/>
<dbReference type="OrthoDB" id="3067665at2759"/>
<name>A0A6A4HM32_9AGAR</name>
<dbReference type="SUPFAM" id="SSF55486">
    <property type="entry name" value="Metalloproteases ('zincins'), catalytic domain"/>
    <property type="match status" value="1"/>
</dbReference>
<sequence length="121" mass="13533">MVPNMFKSILSGGVSGNKAPKKFDNVCLAEEDQRCENTFAFVEHDTIYWCPLFFTDHATVRYDLSAKEFDAKGWCTPPPHIIGHLFSTDHTALHEMTHLSLIISHALALSIGEPETEIMVA</sequence>
<gene>
    <name evidence="1" type="ORF">BT96DRAFT_48310</name>
</gene>
<evidence type="ECO:0000313" key="1">
    <source>
        <dbReference type="EMBL" id="KAE9397915.1"/>
    </source>
</evidence>
<evidence type="ECO:0000313" key="2">
    <source>
        <dbReference type="Proteomes" id="UP000799118"/>
    </source>
</evidence>
<dbReference type="GO" id="GO:0008237">
    <property type="term" value="F:metallopeptidase activity"/>
    <property type="evidence" value="ECO:0007669"/>
    <property type="project" value="InterPro"/>
</dbReference>
<dbReference type="Proteomes" id="UP000799118">
    <property type="component" value="Unassembled WGS sequence"/>
</dbReference>
<protein>
    <submittedName>
        <fullName evidence="1">Uncharacterized protein</fullName>
    </submittedName>
</protein>
<dbReference type="EMBL" id="ML769490">
    <property type="protein sequence ID" value="KAE9397915.1"/>
    <property type="molecule type" value="Genomic_DNA"/>
</dbReference>